<organism evidence="9 10">
    <name type="scientific">Candidatus Methanoperedens nitratireducens</name>
    <dbReference type="NCBI Taxonomy" id="1392998"/>
    <lineage>
        <taxon>Archaea</taxon>
        <taxon>Methanobacteriati</taxon>
        <taxon>Methanobacteriota</taxon>
        <taxon>Stenosarchaea group</taxon>
        <taxon>Methanomicrobia</taxon>
        <taxon>Methanosarcinales</taxon>
        <taxon>ANME-2 cluster</taxon>
        <taxon>Candidatus Methanoperedentaceae</taxon>
        <taxon>Candidatus Methanoperedens</taxon>
    </lineage>
</organism>
<comment type="subcellular location">
    <subcellularLocation>
        <location evidence="8">Cytoplasm</location>
    </subcellularLocation>
</comment>
<comment type="similarity">
    <text evidence="8">Belongs to the eukaryotic/archaeal RNase P protein component 4 family.</text>
</comment>
<dbReference type="GO" id="GO:0001682">
    <property type="term" value="P:tRNA 5'-leader removal"/>
    <property type="evidence" value="ECO:0007669"/>
    <property type="project" value="UniProtKB-UniRule"/>
</dbReference>
<evidence type="ECO:0000256" key="4">
    <source>
        <dbReference type="ARBA" id="ARBA00022723"/>
    </source>
</evidence>
<evidence type="ECO:0000313" key="9">
    <source>
        <dbReference type="EMBL" id="KPQ44695.1"/>
    </source>
</evidence>
<sequence>MRKKQKDWSKDMAFQRMIWLFELAHIEFEKNPARSNRYVQLARKIGMRYRVRMPPEFKRQICKHCHAYLVQGVTARTRLQGTHIATTCTSCGKQMRLPY</sequence>
<dbReference type="AlphaFoldDB" id="A0A0P8A8V1"/>
<keyword evidence="1 8" id="KW-0963">Cytoplasm</keyword>
<evidence type="ECO:0000256" key="5">
    <source>
        <dbReference type="ARBA" id="ARBA00022759"/>
    </source>
</evidence>
<feature type="binding site" evidence="8">
    <location>
        <position position="65"/>
    </location>
    <ligand>
        <name>Zn(2+)</name>
        <dbReference type="ChEBI" id="CHEBI:29105"/>
    </ligand>
</feature>
<comment type="function">
    <text evidence="8">Part of ribonuclease P, a protein complex that generates mature tRNA molecules by cleaving their 5'-ends.</text>
</comment>
<protein>
    <recommendedName>
        <fullName evidence="8">Ribonuclease P protein component 4</fullName>
        <shortName evidence="8">RNase P component 4</shortName>
        <ecNumber evidence="8">3.1.26.5</ecNumber>
    </recommendedName>
    <alternativeName>
        <fullName evidence="8">Rpp21</fullName>
    </alternativeName>
</protein>
<evidence type="ECO:0000256" key="6">
    <source>
        <dbReference type="ARBA" id="ARBA00022801"/>
    </source>
</evidence>
<dbReference type="GO" id="GO:0008270">
    <property type="term" value="F:zinc ion binding"/>
    <property type="evidence" value="ECO:0007669"/>
    <property type="project" value="UniProtKB-UniRule"/>
</dbReference>
<evidence type="ECO:0000256" key="2">
    <source>
        <dbReference type="ARBA" id="ARBA00022694"/>
    </source>
</evidence>
<gene>
    <name evidence="8" type="primary">rnp4</name>
    <name evidence="9" type="ORF">MPEBLZ_00714</name>
</gene>
<keyword evidence="4 8" id="KW-0479">Metal-binding</keyword>
<dbReference type="GO" id="GO:0004526">
    <property type="term" value="F:ribonuclease P activity"/>
    <property type="evidence" value="ECO:0007669"/>
    <property type="project" value="UniProtKB-UniRule"/>
</dbReference>
<dbReference type="GO" id="GO:0005737">
    <property type="term" value="C:cytoplasm"/>
    <property type="evidence" value="ECO:0007669"/>
    <property type="project" value="UniProtKB-SubCell"/>
</dbReference>
<feature type="binding site" evidence="8">
    <location>
        <position position="88"/>
    </location>
    <ligand>
        <name>Zn(2+)</name>
        <dbReference type="ChEBI" id="CHEBI:29105"/>
    </ligand>
</feature>
<keyword evidence="3 8" id="KW-0540">Nuclease</keyword>
<comment type="cofactor">
    <cofactor evidence="8">
        <name>Zn(2+)</name>
        <dbReference type="ChEBI" id="CHEBI:29105"/>
    </cofactor>
    <text evidence="8">Binds 1 zinc ion per subunit.</text>
</comment>
<comment type="subunit">
    <text evidence="8">Consists of a catalytic RNA component and at least 4-5 protein subunits.</text>
</comment>
<dbReference type="Pfam" id="PF04032">
    <property type="entry name" value="Rpr2"/>
    <property type="match status" value="1"/>
</dbReference>
<evidence type="ECO:0000256" key="8">
    <source>
        <dbReference type="HAMAP-Rule" id="MF_00757"/>
    </source>
</evidence>
<accession>A0A0P8A8V1</accession>
<dbReference type="PANTHER" id="PTHR14742">
    <property type="entry name" value="RIBONUCLEASE P SUBUNIT P21"/>
    <property type="match status" value="1"/>
</dbReference>
<dbReference type="GO" id="GO:0030677">
    <property type="term" value="C:ribonuclease P complex"/>
    <property type="evidence" value="ECO:0007669"/>
    <property type="project" value="UniProtKB-UniRule"/>
</dbReference>
<dbReference type="EC" id="3.1.26.5" evidence="8"/>
<dbReference type="PIRSF" id="PIRSF004878">
    <property type="entry name" value="RNase_P_4"/>
    <property type="match status" value="1"/>
</dbReference>
<proteinExistence type="inferred from homology"/>
<comment type="catalytic activity">
    <reaction evidence="8">
        <text>Endonucleolytic cleavage of RNA, removing 5'-extranucleotides from tRNA precursor.</text>
        <dbReference type="EC" id="3.1.26.5"/>
    </reaction>
</comment>
<feature type="binding site" evidence="8">
    <location>
        <position position="62"/>
    </location>
    <ligand>
        <name>Zn(2+)</name>
        <dbReference type="ChEBI" id="CHEBI:29105"/>
    </ligand>
</feature>
<dbReference type="InterPro" id="IPR007175">
    <property type="entry name" value="Rpr2/Snm1/Rpp21"/>
</dbReference>
<dbReference type="Gene3D" id="6.20.50.20">
    <property type="match status" value="1"/>
</dbReference>
<comment type="caution">
    <text evidence="9">The sequence shown here is derived from an EMBL/GenBank/DDBJ whole genome shotgun (WGS) entry which is preliminary data.</text>
</comment>
<dbReference type="HAMAP" id="MF_00757">
    <property type="entry name" value="RNase_P_4"/>
    <property type="match status" value="1"/>
</dbReference>
<keyword evidence="2 8" id="KW-0819">tRNA processing</keyword>
<reference evidence="9 10" key="1">
    <citation type="submission" date="2015-09" db="EMBL/GenBank/DDBJ databases">
        <title>A metagenomics-based metabolic model of nitrate-dependent anaerobic oxidation of methane by Methanoperedens-like archaea.</title>
        <authorList>
            <person name="Arshad A."/>
            <person name="Speth D.R."/>
            <person name="De Graaf R.M."/>
            <person name="Op Den Camp H.J."/>
            <person name="Jetten M.S."/>
            <person name="Welte C.U."/>
        </authorList>
    </citation>
    <scope>NUCLEOTIDE SEQUENCE [LARGE SCALE GENOMIC DNA]</scope>
</reference>
<keyword evidence="5 8" id="KW-0255">Endonuclease</keyword>
<dbReference type="Proteomes" id="UP000050360">
    <property type="component" value="Unassembled WGS sequence"/>
</dbReference>
<dbReference type="EMBL" id="LKCM01000062">
    <property type="protein sequence ID" value="KPQ44695.1"/>
    <property type="molecule type" value="Genomic_DNA"/>
</dbReference>
<evidence type="ECO:0000256" key="7">
    <source>
        <dbReference type="ARBA" id="ARBA00022833"/>
    </source>
</evidence>
<keyword evidence="7 8" id="KW-0862">Zinc</keyword>
<evidence type="ECO:0000256" key="1">
    <source>
        <dbReference type="ARBA" id="ARBA00022490"/>
    </source>
</evidence>
<evidence type="ECO:0000256" key="3">
    <source>
        <dbReference type="ARBA" id="ARBA00022722"/>
    </source>
</evidence>
<dbReference type="PANTHER" id="PTHR14742:SF0">
    <property type="entry name" value="RIBONUCLEASE P PROTEIN SUBUNIT P21"/>
    <property type="match status" value="1"/>
</dbReference>
<dbReference type="InterPro" id="IPR016432">
    <property type="entry name" value="RNP4"/>
</dbReference>
<evidence type="ECO:0000313" key="10">
    <source>
        <dbReference type="Proteomes" id="UP000050360"/>
    </source>
</evidence>
<keyword evidence="6 8" id="KW-0378">Hydrolase</keyword>
<name>A0A0P8A8V1_9EURY</name>
<feature type="binding site" evidence="8">
    <location>
        <position position="91"/>
    </location>
    <ligand>
        <name>Zn(2+)</name>
        <dbReference type="ChEBI" id="CHEBI:29105"/>
    </ligand>
</feature>
<dbReference type="Gene3D" id="1.20.5.420">
    <property type="entry name" value="Immunoglobulin FC, subunit C"/>
    <property type="match status" value="1"/>
</dbReference>